<gene>
    <name evidence="2" type="ORF">GWI71_14705</name>
</gene>
<evidence type="ECO:0000256" key="1">
    <source>
        <dbReference type="SAM" id="SignalP"/>
    </source>
</evidence>
<reference evidence="2 3" key="1">
    <citation type="submission" date="2020-01" db="EMBL/GenBank/DDBJ databases">
        <authorList>
            <person name="Peng S.Y."/>
            <person name="Li J."/>
            <person name="Wang M."/>
            <person name="Wang L."/>
            <person name="Wang C.Q."/>
            <person name="Wang J.R."/>
        </authorList>
    </citation>
    <scope>NUCLEOTIDE SEQUENCE [LARGE SCALE GENOMIC DNA]</scope>
    <source>
        <strain evidence="2 3">XCT-34</strain>
    </source>
</reference>
<dbReference type="Pfam" id="PF13432">
    <property type="entry name" value="TPR_16"/>
    <property type="match status" value="2"/>
</dbReference>
<dbReference type="InterPro" id="IPR011990">
    <property type="entry name" value="TPR-like_helical_dom_sf"/>
</dbReference>
<dbReference type="SUPFAM" id="SSF48452">
    <property type="entry name" value="TPR-like"/>
    <property type="match status" value="1"/>
</dbReference>
<evidence type="ECO:0000313" key="2">
    <source>
        <dbReference type="EMBL" id="NBN64940.1"/>
    </source>
</evidence>
<sequence length="672" mass="70877">MLVRPRLLLGAALLVHGLGGGSSALAQTFASAPETLPDPVAAGAGAALAQPGVDESALRYYAAQNNRERVEAEIRRLRTLHPGWVPPKDLFTGAARANPNQDLWDLFAQDRLDLLRTEIARRQAGDAGWQPPAELLEKMARKETRLRLIQASEAGRHADVIAAIETDPMLLTVADLDVLWRVAAAYAASGATAEAFDLYALALSAGEVAATDKRATAQKAVAVLPLSQSQRLLEDLRRAGATPGLDVSDVERDLARRWASDYLELRQDVAPSQAMLEILARPAGAGAEADHEMINARLLGWLHRRAGRHGEALRLFEQASAGTTGAAAADAQLGRALSLAGLGRGAEAEQIAGDNRQISSALEDLFIGLVAEDLTSATPRPAAEGRLEAFAEAVRNRQSAAGASALGWYAFSLKQHAAAAAWFETAVAWGGDDKAAEGHVLATLALGDRTAATALLATYTGRHPRLASLTLTAPRTGGAAPGRSGGGALAKAEKARKAGDPAGCLRLAGPVAGAEAALLRGWCLMDLDRPEEAALAFNAALSGDRKTSRDAAYGRSLAMLRVGRSFDAVEAAQSVDQPVERRQEVASAALAQAAASAFEAGNYAGTLAALDRRRLLVPEPRDLMLLRGWALIHTGQKTAAREVFTLLDRQLSSKETRAGLQELDPILVLGRE</sequence>
<evidence type="ECO:0008006" key="4">
    <source>
        <dbReference type="Google" id="ProtNLM"/>
    </source>
</evidence>
<dbReference type="EMBL" id="JAABLP010000003">
    <property type="protein sequence ID" value="NBN64940.1"/>
    <property type="molecule type" value="Genomic_DNA"/>
</dbReference>
<evidence type="ECO:0000313" key="3">
    <source>
        <dbReference type="Proteomes" id="UP000541347"/>
    </source>
</evidence>
<feature type="signal peptide" evidence="1">
    <location>
        <begin position="1"/>
        <end position="26"/>
    </location>
</feature>
<accession>A0ABW9ZJA1</accession>
<organism evidence="2 3">
    <name type="scientific">Pannonibacter tanglangensis</name>
    <dbReference type="NCBI Taxonomy" id="2750084"/>
    <lineage>
        <taxon>Bacteria</taxon>
        <taxon>Pseudomonadati</taxon>
        <taxon>Pseudomonadota</taxon>
        <taxon>Alphaproteobacteria</taxon>
        <taxon>Hyphomicrobiales</taxon>
        <taxon>Stappiaceae</taxon>
        <taxon>Pannonibacter</taxon>
    </lineage>
</organism>
<dbReference type="RefSeq" id="WP_161676871.1">
    <property type="nucleotide sequence ID" value="NZ_JAABLP010000003.1"/>
</dbReference>
<dbReference type="Gene3D" id="1.25.40.10">
    <property type="entry name" value="Tetratricopeptide repeat domain"/>
    <property type="match status" value="1"/>
</dbReference>
<feature type="chain" id="PRO_5047268312" description="Tetratricopeptide repeat-containing protein" evidence="1">
    <location>
        <begin position="27"/>
        <end position="672"/>
    </location>
</feature>
<keyword evidence="1" id="KW-0732">Signal</keyword>
<name>A0ABW9ZJA1_9HYPH</name>
<proteinExistence type="predicted"/>
<keyword evidence="3" id="KW-1185">Reference proteome</keyword>
<protein>
    <recommendedName>
        <fullName evidence="4">Tetratricopeptide repeat-containing protein</fullName>
    </recommendedName>
</protein>
<dbReference type="Proteomes" id="UP000541347">
    <property type="component" value="Unassembled WGS sequence"/>
</dbReference>
<comment type="caution">
    <text evidence="2">The sequence shown here is derived from an EMBL/GenBank/DDBJ whole genome shotgun (WGS) entry which is preliminary data.</text>
</comment>